<gene>
    <name evidence="11" type="primary">gspJ</name>
    <name evidence="11" type="ORF">OPS25_11115</name>
</gene>
<evidence type="ECO:0000256" key="3">
    <source>
        <dbReference type="ARBA" id="ARBA00021539"/>
    </source>
</evidence>
<dbReference type="PANTHER" id="PTHR39583:SF2">
    <property type="entry name" value="TYPE II SECRETION SYSTEM PROTEIN J"/>
    <property type="match status" value="1"/>
</dbReference>
<evidence type="ECO:0000256" key="2">
    <source>
        <dbReference type="ARBA" id="ARBA00011084"/>
    </source>
</evidence>
<dbReference type="RefSeq" id="WP_265617793.1">
    <property type="nucleotide sequence ID" value="NZ_JAPFRD010000011.1"/>
</dbReference>
<sequence length="212" mass="24258">MNRFPARQHTGFTLIEILIAMAIFSLIGLAATGILTTVIDSNALSEERFSKLQELQRTMLTLERDIQQAIAKPTRIEGEINEVVMRGGKLDGSEADAIEFVRSGRHNPRNMLPRSTLQYVGYRLVDNKLERLYSNYVDNVIGYEPKVRIMLEDVTDFRVYFLPVTQREGASDEENSWEESFTSTTLPLAVAFEIDTQDFGKIRREFTLRSRS</sequence>
<evidence type="ECO:0000256" key="10">
    <source>
        <dbReference type="SAM" id="Phobius"/>
    </source>
</evidence>
<evidence type="ECO:0000256" key="1">
    <source>
        <dbReference type="ARBA" id="ARBA00004377"/>
    </source>
</evidence>
<evidence type="ECO:0000256" key="6">
    <source>
        <dbReference type="ARBA" id="ARBA00022519"/>
    </source>
</evidence>
<evidence type="ECO:0000313" key="12">
    <source>
        <dbReference type="Proteomes" id="UP001142810"/>
    </source>
</evidence>
<dbReference type="InterPro" id="IPR016419">
    <property type="entry name" value="Prepilin_Pept-dep_B_prd"/>
</dbReference>
<comment type="caution">
    <text evidence="11">The sequence shown here is derived from an EMBL/GenBank/DDBJ whole genome shotgun (WGS) entry which is preliminary data.</text>
</comment>
<organism evidence="11 12">
    <name type="scientific">Alteromonas aquimaris</name>
    <dbReference type="NCBI Taxonomy" id="2998417"/>
    <lineage>
        <taxon>Bacteria</taxon>
        <taxon>Pseudomonadati</taxon>
        <taxon>Pseudomonadota</taxon>
        <taxon>Gammaproteobacteria</taxon>
        <taxon>Alteromonadales</taxon>
        <taxon>Alteromonadaceae</taxon>
        <taxon>Alteromonas/Salinimonas group</taxon>
        <taxon>Alteromonas</taxon>
    </lineage>
</organism>
<proteinExistence type="inferred from homology"/>
<dbReference type="PANTHER" id="PTHR39583">
    <property type="entry name" value="TYPE II SECRETION SYSTEM PROTEIN J-RELATED"/>
    <property type="match status" value="1"/>
</dbReference>
<dbReference type="NCBIfam" id="TIGR02532">
    <property type="entry name" value="IV_pilin_GFxxxE"/>
    <property type="match status" value="1"/>
</dbReference>
<dbReference type="SUPFAM" id="SSF54523">
    <property type="entry name" value="Pili subunits"/>
    <property type="match status" value="1"/>
</dbReference>
<dbReference type="InterPro" id="IPR051621">
    <property type="entry name" value="T2SS_protein_J"/>
</dbReference>
<keyword evidence="9 10" id="KW-0472">Membrane</keyword>
<dbReference type="InterPro" id="IPR012902">
    <property type="entry name" value="N_methyl_site"/>
</dbReference>
<dbReference type="Gene3D" id="2.10.70.20">
    <property type="entry name" value="gspk-gspi-gspj complex like domains"/>
    <property type="match status" value="1"/>
</dbReference>
<reference evidence="11" key="1">
    <citation type="submission" date="2022-11" db="EMBL/GenBank/DDBJ databases">
        <title>Alteromonas sp. nov., isolated from sea water of the Qingdao.</title>
        <authorList>
            <person name="Wang Q."/>
        </authorList>
    </citation>
    <scope>NUCLEOTIDE SEQUENCE</scope>
    <source>
        <strain evidence="11">ASW11-7</strain>
    </source>
</reference>
<evidence type="ECO:0000256" key="7">
    <source>
        <dbReference type="ARBA" id="ARBA00022692"/>
    </source>
</evidence>
<evidence type="ECO:0000256" key="5">
    <source>
        <dbReference type="ARBA" id="ARBA00022481"/>
    </source>
</evidence>
<keyword evidence="4" id="KW-1003">Cell membrane</keyword>
<dbReference type="InterPro" id="IPR010055">
    <property type="entry name" value="T2SS_protein-GspJ"/>
</dbReference>
<dbReference type="NCBIfam" id="TIGR01711">
    <property type="entry name" value="gspJ"/>
    <property type="match status" value="1"/>
</dbReference>
<evidence type="ECO:0000256" key="8">
    <source>
        <dbReference type="ARBA" id="ARBA00022989"/>
    </source>
</evidence>
<dbReference type="PROSITE" id="PS00409">
    <property type="entry name" value="PROKAR_NTER_METHYL"/>
    <property type="match status" value="1"/>
</dbReference>
<dbReference type="Pfam" id="PF07963">
    <property type="entry name" value="N_methyl"/>
    <property type="match status" value="1"/>
</dbReference>
<evidence type="ECO:0000256" key="4">
    <source>
        <dbReference type="ARBA" id="ARBA00022475"/>
    </source>
</evidence>
<comment type="similarity">
    <text evidence="2">Belongs to the GSP J family.</text>
</comment>
<dbReference type="EMBL" id="JAPFRD010000011">
    <property type="protein sequence ID" value="MCW8109045.1"/>
    <property type="molecule type" value="Genomic_DNA"/>
</dbReference>
<protein>
    <recommendedName>
        <fullName evidence="3">Type II secretion system protein J</fullName>
    </recommendedName>
</protein>
<keyword evidence="5" id="KW-0488">Methylation</keyword>
<comment type="subcellular location">
    <subcellularLocation>
        <location evidence="1">Cell inner membrane</location>
        <topology evidence="1">Single-pass membrane protein</topology>
    </subcellularLocation>
</comment>
<evidence type="ECO:0000313" key="11">
    <source>
        <dbReference type="EMBL" id="MCW8109045.1"/>
    </source>
</evidence>
<dbReference type="Gene3D" id="3.10.610.10">
    <property type="entry name" value="GSPII I/J protein-like"/>
    <property type="match status" value="1"/>
</dbReference>
<evidence type="ECO:0000256" key="9">
    <source>
        <dbReference type="ARBA" id="ARBA00023136"/>
    </source>
</evidence>
<accession>A0ABT3P8E3</accession>
<feature type="transmembrane region" description="Helical" evidence="10">
    <location>
        <begin position="12"/>
        <end position="35"/>
    </location>
</feature>
<dbReference type="Proteomes" id="UP001142810">
    <property type="component" value="Unassembled WGS sequence"/>
</dbReference>
<dbReference type="InterPro" id="IPR045584">
    <property type="entry name" value="Pilin-like"/>
</dbReference>
<keyword evidence="7 10" id="KW-0812">Transmembrane</keyword>
<dbReference type="Pfam" id="PF11612">
    <property type="entry name" value="T2SSJ"/>
    <property type="match status" value="1"/>
</dbReference>
<keyword evidence="12" id="KW-1185">Reference proteome</keyword>
<keyword evidence="8 10" id="KW-1133">Transmembrane helix</keyword>
<name>A0ABT3P8E3_9ALTE</name>
<keyword evidence="6" id="KW-0997">Cell inner membrane</keyword>
<dbReference type="PIRSF" id="PIRSF004525">
    <property type="entry name" value="Pilin_peptidase-dep_B_prd"/>
    <property type="match status" value="1"/>
</dbReference>